<evidence type="ECO:0000256" key="3">
    <source>
        <dbReference type="ARBA" id="ARBA00022692"/>
    </source>
</evidence>
<dbReference type="InterPro" id="IPR025405">
    <property type="entry name" value="DUF4131"/>
</dbReference>
<dbReference type="EMBL" id="SEWF01000013">
    <property type="protein sequence ID" value="RYU95670.1"/>
    <property type="molecule type" value="Genomic_DNA"/>
</dbReference>
<accession>A0A4V1ZDC4</accession>
<dbReference type="GO" id="GO:0005886">
    <property type="term" value="C:plasma membrane"/>
    <property type="evidence" value="ECO:0007669"/>
    <property type="project" value="UniProtKB-SubCell"/>
</dbReference>
<feature type="domain" description="ComEC/Rec2-related protein" evidence="7">
    <location>
        <begin position="229"/>
        <end position="496"/>
    </location>
</feature>
<evidence type="ECO:0000256" key="6">
    <source>
        <dbReference type="SAM" id="Phobius"/>
    </source>
</evidence>
<dbReference type="AlphaFoldDB" id="A0A4V1ZDC4"/>
<feature type="transmembrane region" description="Helical" evidence="6">
    <location>
        <begin position="479"/>
        <end position="497"/>
    </location>
</feature>
<dbReference type="NCBIfam" id="TIGR00360">
    <property type="entry name" value="ComEC_N-term"/>
    <property type="match status" value="1"/>
</dbReference>
<dbReference type="PANTHER" id="PTHR30619:SF1">
    <property type="entry name" value="RECOMBINATION PROTEIN 2"/>
    <property type="match status" value="1"/>
</dbReference>
<evidence type="ECO:0000313" key="9">
    <source>
        <dbReference type="EMBL" id="RYU95670.1"/>
    </source>
</evidence>
<sequence length="685" mass="78189">MKFNAFPVVRYLLCLIAGILAYLQTHYFHTVFYYLAIALLITLLLSIFLGNALLRGLSACLLLSLSGWVLTYYKTAINNPGHFTNQGAFTYYQAIITSNTEVKPKTYKVEAEMQQVRTSEKWQKATGKILLYFNKTEAKRPQYGDIFLIKNMPSEVDSPKNPEEFDYRQFLHNKGIYAHHFLWQNEYLQVGHQVPSQVLNIAYQSNLYADSVFKAHLETINEYALTNAMVVGTRNDIDDDLLNAYSASGAIHVLSVSGMHVGILFLVLSVVLKWIKTRISYGNWIFTIIVLILLWAYAVFTGLSSTVLRATVMFSFIQIGTTINRQHNIYNILAVSALVLLFYNPYWLVDVGFQLSYLAIIGIVYLHPYLNQLINPTNPIIRVLWEGTVVCFAAQLFTAPLSIYYFHQFPTYFLIANPFVAFFSFFILPAGLLLLVFSWLPVVSTFFACLLKWSCYLLNETTFIIEKLPLSTLKGFSISVPELLAWYAVIFLIIAFFRHSELKYLRVSVVLLVSLALFNIYEDYQQSRQKQLTFHFIPKQIGISVFDGKSVAFLGDSNVIGNKKLYNFHLKNYYDKQGVSNQNLLNIEAYTNKQGMTFLDFEGKKIVWLQKPFKGALQGKADYVLLSNNAIRNLAPSFAGFQTDLIIIDESNKSYLVEKLKHQADSLRLNLVALRDVGAYSITSQ</sequence>
<dbReference type="Pfam" id="PF13567">
    <property type="entry name" value="DUF4131"/>
    <property type="match status" value="1"/>
</dbReference>
<protein>
    <submittedName>
        <fullName evidence="9">ComEC family competence protein</fullName>
    </submittedName>
</protein>
<keyword evidence="4 6" id="KW-1133">Transmembrane helix</keyword>
<feature type="transmembrane region" description="Helical" evidence="6">
    <location>
        <begin position="412"/>
        <end position="435"/>
    </location>
</feature>
<dbReference type="OrthoDB" id="9761531at2"/>
<feature type="transmembrane region" description="Helical" evidence="6">
    <location>
        <begin position="383"/>
        <end position="406"/>
    </location>
</feature>
<dbReference type="InterPro" id="IPR004477">
    <property type="entry name" value="ComEC_N"/>
</dbReference>
<feature type="transmembrane region" description="Helical" evidence="6">
    <location>
        <begin position="284"/>
        <end position="308"/>
    </location>
</feature>
<dbReference type="PANTHER" id="PTHR30619">
    <property type="entry name" value="DNA INTERNALIZATION/COMPETENCE PROTEIN COMEC/REC2"/>
    <property type="match status" value="1"/>
</dbReference>
<dbReference type="InterPro" id="IPR052159">
    <property type="entry name" value="Competence_DNA_uptake"/>
</dbReference>
<gene>
    <name evidence="9" type="ORF">EWM59_11190</name>
</gene>
<organism evidence="9 10">
    <name type="scientific">Emticicia agri</name>
    <dbReference type="NCBI Taxonomy" id="2492393"/>
    <lineage>
        <taxon>Bacteria</taxon>
        <taxon>Pseudomonadati</taxon>
        <taxon>Bacteroidota</taxon>
        <taxon>Cytophagia</taxon>
        <taxon>Cytophagales</taxon>
        <taxon>Leadbetterellaceae</taxon>
        <taxon>Emticicia</taxon>
    </lineage>
</organism>
<keyword evidence="5 6" id="KW-0472">Membrane</keyword>
<evidence type="ECO:0000313" key="10">
    <source>
        <dbReference type="Proteomes" id="UP000293162"/>
    </source>
</evidence>
<feature type="transmembrane region" description="Helical" evidence="6">
    <location>
        <begin position="31"/>
        <end position="50"/>
    </location>
</feature>
<evidence type="ECO:0000256" key="5">
    <source>
        <dbReference type="ARBA" id="ARBA00023136"/>
    </source>
</evidence>
<feature type="transmembrane region" description="Helical" evidence="6">
    <location>
        <begin position="251"/>
        <end position="272"/>
    </location>
</feature>
<reference evidence="9 10" key="1">
    <citation type="submission" date="2019-02" db="EMBL/GenBank/DDBJ databases">
        <title>Bacterial novel species Emticicia sp. 17J42-9 isolated from soil.</title>
        <authorList>
            <person name="Jung H.-Y."/>
        </authorList>
    </citation>
    <scope>NUCLEOTIDE SEQUENCE [LARGE SCALE GENOMIC DNA]</scope>
    <source>
        <strain evidence="9 10">17J42-9</strain>
    </source>
</reference>
<dbReference type="Pfam" id="PF03772">
    <property type="entry name" value="Competence"/>
    <property type="match status" value="1"/>
</dbReference>
<feature type="transmembrane region" description="Helical" evidence="6">
    <location>
        <begin position="504"/>
        <end position="521"/>
    </location>
</feature>
<keyword evidence="10" id="KW-1185">Reference proteome</keyword>
<comment type="caution">
    <text evidence="9">The sequence shown here is derived from an EMBL/GenBank/DDBJ whole genome shotgun (WGS) entry which is preliminary data.</text>
</comment>
<evidence type="ECO:0000259" key="8">
    <source>
        <dbReference type="Pfam" id="PF13567"/>
    </source>
</evidence>
<evidence type="ECO:0000256" key="4">
    <source>
        <dbReference type="ARBA" id="ARBA00022989"/>
    </source>
</evidence>
<dbReference type="Proteomes" id="UP000293162">
    <property type="component" value="Unassembled WGS sequence"/>
</dbReference>
<keyword evidence="3 6" id="KW-0812">Transmembrane</keyword>
<keyword evidence="2" id="KW-1003">Cell membrane</keyword>
<dbReference type="RefSeq" id="WP_130021061.1">
    <property type="nucleotide sequence ID" value="NZ_SEWF01000013.1"/>
</dbReference>
<proteinExistence type="predicted"/>
<comment type="subcellular location">
    <subcellularLocation>
        <location evidence="1">Cell membrane</location>
        <topology evidence="1">Multi-pass membrane protein</topology>
    </subcellularLocation>
</comment>
<feature type="transmembrane region" description="Helical" evidence="6">
    <location>
        <begin position="6"/>
        <end position="24"/>
    </location>
</feature>
<feature type="domain" description="DUF4131" evidence="8">
    <location>
        <begin position="31"/>
        <end position="186"/>
    </location>
</feature>
<feature type="transmembrane region" description="Helical" evidence="6">
    <location>
        <begin position="329"/>
        <end position="348"/>
    </location>
</feature>
<evidence type="ECO:0000256" key="1">
    <source>
        <dbReference type="ARBA" id="ARBA00004651"/>
    </source>
</evidence>
<evidence type="ECO:0000259" key="7">
    <source>
        <dbReference type="Pfam" id="PF03772"/>
    </source>
</evidence>
<name>A0A4V1ZDC4_9BACT</name>
<evidence type="ECO:0000256" key="2">
    <source>
        <dbReference type="ARBA" id="ARBA00022475"/>
    </source>
</evidence>
<feature type="transmembrane region" description="Helical" evidence="6">
    <location>
        <begin position="354"/>
        <end position="371"/>
    </location>
</feature>